<dbReference type="EMBL" id="QRDZ01000002">
    <property type="protein sequence ID" value="RED87627.1"/>
    <property type="molecule type" value="Genomic_DNA"/>
</dbReference>
<dbReference type="Pfam" id="PF19728">
    <property type="entry name" value="DUF6220"/>
    <property type="match status" value="1"/>
</dbReference>
<dbReference type="AlphaFoldDB" id="A0A3D9KNX5"/>
<dbReference type="Proteomes" id="UP000256977">
    <property type="component" value="Unassembled WGS sequence"/>
</dbReference>
<feature type="transmembrane region" description="Helical" evidence="1">
    <location>
        <begin position="93"/>
        <end position="110"/>
    </location>
</feature>
<keyword evidence="3" id="KW-1185">Reference proteome</keyword>
<comment type="caution">
    <text evidence="2">The sequence shown here is derived from an EMBL/GenBank/DDBJ whole genome shotgun (WGS) entry which is preliminary data.</text>
</comment>
<proteinExistence type="predicted"/>
<protein>
    <submittedName>
        <fullName evidence="2">Uncharacterized protein</fullName>
    </submittedName>
</protein>
<keyword evidence="1" id="KW-0472">Membrane</keyword>
<evidence type="ECO:0000313" key="3">
    <source>
        <dbReference type="Proteomes" id="UP000256977"/>
    </source>
</evidence>
<name>A0A3D9KNX5_9BACL</name>
<organism evidence="2 3">
    <name type="scientific">Cohnella phaseoli</name>
    <dbReference type="NCBI Taxonomy" id="456490"/>
    <lineage>
        <taxon>Bacteria</taxon>
        <taxon>Bacillati</taxon>
        <taxon>Bacillota</taxon>
        <taxon>Bacilli</taxon>
        <taxon>Bacillales</taxon>
        <taxon>Paenibacillaceae</taxon>
        <taxon>Cohnella</taxon>
    </lineage>
</organism>
<evidence type="ECO:0000256" key="1">
    <source>
        <dbReference type="SAM" id="Phobius"/>
    </source>
</evidence>
<feature type="transmembrane region" description="Helical" evidence="1">
    <location>
        <begin position="68"/>
        <end position="87"/>
    </location>
</feature>
<feature type="transmembrane region" description="Helical" evidence="1">
    <location>
        <begin position="7"/>
        <end position="31"/>
    </location>
</feature>
<sequence>MKIARYVYNILAIAFLLCLVVQAFIAGLAVFTDAVYWGSHTEFVRYFAFMPLVMFLLTFIAKIGGVQRWLSLGMFGAVIFQFLNIQALPSAAVLHPVIALILFAMSFIVVRNTAWRGTRGEIG</sequence>
<keyword evidence="1" id="KW-0812">Transmembrane</keyword>
<keyword evidence="1" id="KW-1133">Transmembrane helix</keyword>
<evidence type="ECO:0000313" key="2">
    <source>
        <dbReference type="EMBL" id="RED87627.1"/>
    </source>
</evidence>
<dbReference type="InterPro" id="IPR046192">
    <property type="entry name" value="DUF6220"/>
</dbReference>
<reference evidence="2 3" key="1">
    <citation type="submission" date="2018-07" db="EMBL/GenBank/DDBJ databases">
        <title>Genomic Encyclopedia of Type Strains, Phase III (KMG-III): the genomes of soil and plant-associated and newly described type strains.</title>
        <authorList>
            <person name="Whitman W."/>
        </authorList>
    </citation>
    <scope>NUCLEOTIDE SEQUENCE [LARGE SCALE GENOMIC DNA]</scope>
    <source>
        <strain evidence="2 3">CECT 7287</strain>
    </source>
</reference>
<feature type="transmembrane region" description="Helical" evidence="1">
    <location>
        <begin position="43"/>
        <end position="61"/>
    </location>
</feature>
<dbReference type="OrthoDB" id="165966at2"/>
<gene>
    <name evidence="2" type="ORF">DFP98_102105</name>
</gene>
<accession>A0A3D9KNX5</accession>
<dbReference type="RefSeq" id="WP_116059034.1">
    <property type="nucleotide sequence ID" value="NZ_QRDZ01000002.1"/>
</dbReference>